<proteinExistence type="predicted"/>
<protein>
    <recommendedName>
        <fullName evidence="3">Ig-like domain-containing protein</fullName>
    </recommendedName>
</protein>
<name>A0A9D4HWB9_DREPO</name>
<keyword evidence="2" id="KW-1185">Reference proteome</keyword>
<comment type="caution">
    <text evidence="1">The sequence shown here is derived from an EMBL/GenBank/DDBJ whole genome shotgun (WGS) entry which is preliminary data.</text>
</comment>
<sequence>MSFEGVFTRSSDGVVLTLTPCKGRCTVIAGIAFNITCQRPDTAVASFRWSLENGHTHDHSNALTQTQATVTKGVNSTLSFVPERKHHGWSLYCLAYLIEDNLYSEKT</sequence>
<reference evidence="1" key="2">
    <citation type="submission" date="2020-11" db="EMBL/GenBank/DDBJ databases">
        <authorList>
            <person name="McCartney M.A."/>
            <person name="Auch B."/>
            <person name="Kono T."/>
            <person name="Mallez S."/>
            <person name="Becker A."/>
            <person name="Gohl D.M."/>
            <person name="Silverstein K.A.T."/>
            <person name="Koren S."/>
            <person name="Bechman K.B."/>
            <person name="Herman A."/>
            <person name="Abrahante J.E."/>
            <person name="Garbe J."/>
        </authorList>
    </citation>
    <scope>NUCLEOTIDE SEQUENCE</scope>
    <source>
        <strain evidence="1">Duluth1</strain>
        <tissue evidence="1">Whole animal</tissue>
    </source>
</reference>
<dbReference type="Proteomes" id="UP000828390">
    <property type="component" value="Unassembled WGS sequence"/>
</dbReference>
<evidence type="ECO:0008006" key="3">
    <source>
        <dbReference type="Google" id="ProtNLM"/>
    </source>
</evidence>
<accession>A0A9D4HWB9</accession>
<dbReference type="InterPro" id="IPR013783">
    <property type="entry name" value="Ig-like_fold"/>
</dbReference>
<dbReference type="Gene3D" id="2.60.40.10">
    <property type="entry name" value="Immunoglobulins"/>
    <property type="match status" value="1"/>
</dbReference>
<reference evidence="1" key="1">
    <citation type="journal article" date="2019" name="bioRxiv">
        <title>The Genome of the Zebra Mussel, Dreissena polymorpha: A Resource for Invasive Species Research.</title>
        <authorList>
            <person name="McCartney M.A."/>
            <person name="Auch B."/>
            <person name="Kono T."/>
            <person name="Mallez S."/>
            <person name="Zhang Y."/>
            <person name="Obille A."/>
            <person name="Becker A."/>
            <person name="Abrahante J.E."/>
            <person name="Garbe J."/>
            <person name="Badalamenti J.P."/>
            <person name="Herman A."/>
            <person name="Mangelson H."/>
            <person name="Liachko I."/>
            <person name="Sullivan S."/>
            <person name="Sone E.D."/>
            <person name="Koren S."/>
            <person name="Silverstein K.A.T."/>
            <person name="Beckman K.B."/>
            <person name="Gohl D.M."/>
        </authorList>
    </citation>
    <scope>NUCLEOTIDE SEQUENCE</scope>
    <source>
        <strain evidence="1">Duluth1</strain>
        <tissue evidence="1">Whole animal</tissue>
    </source>
</reference>
<evidence type="ECO:0000313" key="1">
    <source>
        <dbReference type="EMBL" id="KAH3735113.1"/>
    </source>
</evidence>
<gene>
    <name evidence="1" type="ORF">DPMN_041575</name>
</gene>
<dbReference type="SUPFAM" id="SSF48726">
    <property type="entry name" value="Immunoglobulin"/>
    <property type="match status" value="1"/>
</dbReference>
<dbReference type="EMBL" id="JAIWYP010000011">
    <property type="protein sequence ID" value="KAH3735113.1"/>
    <property type="molecule type" value="Genomic_DNA"/>
</dbReference>
<organism evidence="1 2">
    <name type="scientific">Dreissena polymorpha</name>
    <name type="common">Zebra mussel</name>
    <name type="synonym">Mytilus polymorpha</name>
    <dbReference type="NCBI Taxonomy" id="45954"/>
    <lineage>
        <taxon>Eukaryota</taxon>
        <taxon>Metazoa</taxon>
        <taxon>Spiralia</taxon>
        <taxon>Lophotrochozoa</taxon>
        <taxon>Mollusca</taxon>
        <taxon>Bivalvia</taxon>
        <taxon>Autobranchia</taxon>
        <taxon>Heteroconchia</taxon>
        <taxon>Euheterodonta</taxon>
        <taxon>Imparidentia</taxon>
        <taxon>Neoheterodontei</taxon>
        <taxon>Myida</taxon>
        <taxon>Dreissenoidea</taxon>
        <taxon>Dreissenidae</taxon>
        <taxon>Dreissena</taxon>
    </lineage>
</organism>
<evidence type="ECO:0000313" key="2">
    <source>
        <dbReference type="Proteomes" id="UP000828390"/>
    </source>
</evidence>
<dbReference type="AlphaFoldDB" id="A0A9D4HWB9"/>
<dbReference type="InterPro" id="IPR036179">
    <property type="entry name" value="Ig-like_dom_sf"/>
</dbReference>